<evidence type="ECO:0000313" key="3">
    <source>
        <dbReference type="Proteomes" id="UP000015530"/>
    </source>
</evidence>
<dbReference type="HOGENOM" id="CLU_3425102_0_0_1"/>
<dbReference type="Proteomes" id="UP000015530">
    <property type="component" value="Unassembled WGS sequence"/>
</dbReference>
<feature type="region of interest" description="Disordered" evidence="1">
    <location>
        <begin position="1"/>
        <end position="22"/>
    </location>
</feature>
<gene>
    <name evidence="2" type="ORF">CGLO_17936</name>
</gene>
<comment type="caution">
    <text evidence="2">The sequence shown here is derived from an EMBL/GenBank/DDBJ whole genome shotgun (WGS) entry which is preliminary data.</text>
</comment>
<evidence type="ECO:0000256" key="1">
    <source>
        <dbReference type="SAM" id="MobiDB-lite"/>
    </source>
</evidence>
<dbReference type="AlphaFoldDB" id="T0JSA3"/>
<sequence length="22" mass="2755">MKWMQQRLPLQSDDNQPALRWI</sequence>
<dbReference type="EMBL" id="AMYD01004293">
    <property type="protein sequence ID" value="EQB43408.1"/>
    <property type="molecule type" value="Genomic_DNA"/>
</dbReference>
<protein>
    <submittedName>
        <fullName evidence="2">Uncharacterized protein</fullName>
    </submittedName>
</protein>
<organism evidence="2 3">
    <name type="scientific">Colletotrichum gloeosporioides (strain Cg-14)</name>
    <name type="common">Anthracnose fungus</name>
    <name type="synonym">Glomerella cingulata</name>
    <dbReference type="NCBI Taxonomy" id="1237896"/>
    <lineage>
        <taxon>Eukaryota</taxon>
        <taxon>Fungi</taxon>
        <taxon>Dikarya</taxon>
        <taxon>Ascomycota</taxon>
        <taxon>Pezizomycotina</taxon>
        <taxon>Sordariomycetes</taxon>
        <taxon>Hypocreomycetidae</taxon>
        <taxon>Glomerellales</taxon>
        <taxon>Glomerellaceae</taxon>
        <taxon>Colletotrichum</taxon>
        <taxon>Colletotrichum gloeosporioides species complex</taxon>
    </lineage>
</organism>
<evidence type="ECO:0000313" key="2">
    <source>
        <dbReference type="EMBL" id="EQB43408.1"/>
    </source>
</evidence>
<name>T0JSA3_COLGC</name>
<proteinExistence type="predicted"/>
<accession>T0JSA3</accession>
<reference evidence="3" key="1">
    <citation type="journal article" date="2013" name="Mol. Plant Microbe Interact.">
        <title>Global aspects of pacC regulation of pathogenicity genes in Colletotrichum gloeosporioides as revealed by transcriptome analysis.</title>
        <authorList>
            <person name="Alkan N."/>
            <person name="Meng X."/>
            <person name="Friedlander G."/>
            <person name="Reuveni E."/>
            <person name="Sukno S."/>
            <person name="Sherman A."/>
            <person name="Thon M."/>
            <person name="Fluhr R."/>
            <person name="Prusky D."/>
        </authorList>
    </citation>
    <scope>NUCLEOTIDE SEQUENCE [LARGE SCALE GENOMIC DNA]</scope>
    <source>
        <strain evidence="3">Cg-14</strain>
    </source>
</reference>